<dbReference type="InterPro" id="IPR015496">
    <property type="entry name" value="Ubiquilin"/>
</dbReference>
<dbReference type="GO" id="GO:0031593">
    <property type="term" value="F:polyubiquitin modification-dependent protein binding"/>
    <property type="evidence" value="ECO:0007669"/>
    <property type="project" value="TreeGrafter"/>
</dbReference>
<feature type="compositionally biased region" description="Basic residues" evidence="1">
    <location>
        <begin position="147"/>
        <end position="159"/>
    </location>
</feature>
<name>A0A9W6Z167_AMBMO</name>
<dbReference type="Gene3D" id="3.10.20.90">
    <property type="entry name" value="Phosphatidylinositol 3-kinase Catalytic Subunit, Chain A, domain 1"/>
    <property type="match status" value="1"/>
</dbReference>
<dbReference type="GO" id="GO:0006511">
    <property type="term" value="P:ubiquitin-dependent protein catabolic process"/>
    <property type="evidence" value="ECO:0007669"/>
    <property type="project" value="TreeGrafter"/>
</dbReference>
<dbReference type="PANTHER" id="PTHR10677:SF3">
    <property type="entry name" value="FI07626P-RELATED"/>
    <property type="match status" value="1"/>
</dbReference>
<accession>A0A9W6Z167</accession>
<evidence type="ECO:0000259" key="2">
    <source>
        <dbReference type="PROSITE" id="PS50053"/>
    </source>
</evidence>
<dbReference type="PANTHER" id="PTHR10677">
    <property type="entry name" value="UBIQUILIN"/>
    <property type="match status" value="1"/>
</dbReference>
<dbReference type="SMART" id="SM00213">
    <property type="entry name" value="UBQ"/>
    <property type="match status" value="1"/>
</dbReference>
<organism evidence="3 4">
    <name type="scientific">Ambrosiozyma monospora</name>
    <name type="common">Yeast</name>
    <name type="synonym">Endomycopsis monosporus</name>
    <dbReference type="NCBI Taxonomy" id="43982"/>
    <lineage>
        <taxon>Eukaryota</taxon>
        <taxon>Fungi</taxon>
        <taxon>Dikarya</taxon>
        <taxon>Ascomycota</taxon>
        <taxon>Saccharomycotina</taxon>
        <taxon>Pichiomycetes</taxon>
        <taxon>Pichiales</taxon>
        <taxon>Pichiaceae</taxon>
        <taxon>Ambrosiozyma</taxon>
    </lineage>
</organism>
<dbReference type="Proteomes" id="UP001165063">
    <property type="component" value="Unassembled WGS sequence"/>
</dbReference>
<evidence type="ECO:0000313" key="4">
    <source>
        <dbReference type="Proteomes" id="UP001165063"/>
    </source>
</evidence>
<dbReference type="OrthoDB" id="428577at2759"/>
<protein>
    <submittedName>
        <fullName evidence="3">Unnamed protein product</fullName>
    </submittedName>
</protein>
<dbReference type="Pfam" id="PF00240">
    <property type="entry name" value="ubiquitin"/>
    <property type="match status" value="1"/>
</dbReference>
<dbReference type="EMBL" id="BSXU01003151">
    <property type="protein sequence ID" value="GMG39736.1"/>
    <property type="molecule type" value="Genomic_DNA"/>
</dbReference>
<evidence type="ECO:0000256" key="1">
    <source>
        <dbReference type="SAM" id="MobiDB-lite"/>
    </source>
</evidence>
<dbReference type="InterPro" id="IPR029071">
    <property type="entry name" value="Ubiquitin-like_domsf"/>
</dbReference>
<gene>
    <name evidence="3" type="ORF">Amon01_000557800</name>
</gene>
<dbReference type="InterPro" id="IPR000626">
    <property type="entry name" value="Ubiquitin-like_dom"/>
</dbReference>
<dbReference type="CDD" id="cd17039">
    <property type="entry name" value="Ubl_ubiquitin_like"/>
    <property type="match status" value="1"/>
</dbReference>
<comment type="caution">
    <text evidence="3">The sequence shown here is derived from an EMBL/GenBank/DDBJ whole genome shotgun (WGS) entry which is preliminary data.</text>
</comment>
<feature type="domain" description="Ubiquitin-like" evidence="2">
    <location>
        <begin position="1"/>
        <end position="71"/>
    </location>
</feature>
<reference evidence="3" key="1">
    <citation type="submission" date="2023-04" db="EMBL/GenBank/DDBJ databases">
        <title>Ambrosiozyma monospora NBRC 1965.</title>
        <authorList>
            <person name="Ichikawa N."/>
            <person name="Sato H."/>
            <person name="Tonouchi N."/>
        </authorList>
    </citation>
    <scope>NUCLEOTIDE SEQUENCE</scope>
    <source>
        <strain evidence="3">NBRC 1965</strain>
    </source>
</reference>
<dbReference type="SUPFAM" id="SSF54236">
    <property type="entry name" value="Ubiquitin-like"/>
    <property type="match status" value="1"/>
</dbReference>
<dbReference type="PROSITE" id="PS50053">
    <property type="entry name" value="UBIQUITIN_2"/>
    <property type="match status" value="1"/>
</dbReference>
<evidence type="ECO:0000313" key="3">
    <source>
        <dbReference type="EMBL" id="GMG39736.1"/>
    </source>
</evidence>
<keyword evidence="4" id="KW-1185">Reference proteome</keyword>
<feature type="region of interest" description="Disordered" evidence="1">
    <location>
        <begin position="92"/>
        <end position="166"/>
    </location>
</feature>
<sequence length="166" mass="18034">MKVTIKIDNEESFQITVPDNSTVEDLKIASMVALPPQKLADASPTKIKLWYSGKPLEFSKTLASYGIHKDSKSTVYLTLSVESESSVSLAADNITTATTSGTTPRDPSSASPSPNEIQQSASSTTPHQPEQKTQSQQPTNLHPTTHSQHKKRTKSKSKTKCSFDNS</sequence>
<dbReference type="GO" id="GO:0005829">
    <property type="term" value="C:cytosol"/>
    <property type="evidence" value="ECO:0007669"/>
    <property type="project" value="TreeGrafter"/>
</dbReference>
<dbReference type="AlphaFoldDB" id="A0A9W6Z167"/>
<proteinExistence type="predicted"/>
<feature type="compositionally biased region" description="Polar residues" evidence="1">
    <location>
        <begin position="93"/>
        <end position="143"/>
    </location>
</feature>